<organism evidence="1 2">
    <name type="scientific">Gossypium australe</name>
    <dbReference type="NCBI Taxonomy" id="47621"/>
    <lineage>
        <taxon>Eukaryota</taxon>
        <taxon>Viridiplantae</taxon>
        <taxon>Streptophyta</taxon>
        <taxon>Embryophyta</taxon>
        <taxon>Tracheophyta</taxon>
        <taxon>Spermatophyta</taxon>
        <taxon>Magnoliopsida</taxon>
        <taxon>eudicotyledons</taxon>
        <taxon>Gunneridae</taxon>
        <taxon>Pentapetalae</taxon>
        <taxon>rosids</taxon>
        <taxon>malvids</taxon>
        <taxon>Malvales</taxon>
        <taxon>Malvaceae</taxon>
        <taxon>Malvoideae</taxon>
        <taxon>Gossypium</taxon>
    </lineage>
</organism>
<dbReference type="AlphaFoldDB" id="A0A5B6UTN6"/>
<dbReference type="PANTHER" id="PTHR24559:SF444">
    <property type="entry name" value="REVERSE TRANSCRIPTASE DOMAIN-CONTAINING PROTEIN"/>
    <property type="match status" value="1"/>
</dbReference>
<keyword evidence="1" id="KW-0695">RNA-directed DNA polymerase</keyword>
<comment type="caution">
    <text evidence="1">The sequence shown here is derived from an EMBL/GenBank/DDBJ whole genome shotgun (WGS) entry which is preliminary data.</text>
</comment>
<accession>A0A5B6UTN6</accession>
<proteinExistence type="predicted"/>
<dbReference type="PANTHER" id="PTHR24559">
    <property type="entry name" value="TRANSPOSON TY3-I GAG-POL POLYPROTEIN"/>
    <property type="match status" value="1"/>
</dbReference>
<dbReference type="SUPFAM" id="SSF56672">
    <property type="entry name" value="DNA/RNA polymerases"/>
    <property type="match status" value="1"/>
</dbReference>
<protein>
    <submittedName>
        <fullName evidence="1">RNA-directed DNA polymerase-like protein</fullName>
    </submittedName>
</protein>
<dbReference type="CDD" id="cd01647">
    <property type="entry name" value="RT_LTR"/>
    <property type="match status" value="1"/>
</dbReference>
<dbReference type="Gene3D" id="3.10.10.10">
    <property type="entry name" value="HIV Type 1 Reverse Transcriptase, subunit A, domain 1"/>
    <property type="match status" value="1"/>
</dbReference>
<sequence length="128" mass="14739">MPGINPQVIFHRLNVLPEVKPVKQKKKKFAPQVVEAVREVVYPDWVSNVVIMKKVNDKWKMCIDFTNLNKACPKDNFSLPLIDCSVDASAGHRFMSFMDAFSSYNQILLGYGDQKRTAFITEEGLFYY</sequence>
<name>A0A5B6UTN6_9ROSI</name>
<dbReference type="EMBL" id="SMMG02000009">
    <property type="protein sequence ID" value="KAA3461440.1"/>
    <property type="molecule type" value="Genomic_DNA"/>
</dbReference>
<dbReference type="InterPro" id="IPR043128">
    <property type="entry name" value="Rev_trsase/Diguanyl_cyclase"/>
</dbReference>
<keyword evidence="2" id="KW-1185">Reference proteome</keyword>
<gene>
    <name evidence="1" type="ORF">EPI10_028011</name>
</gene>
<keyword evidence="1" id="KW-0548">Nucleotidyltransferase</keyword>
<dbReference type="InterPro" id="IPR043502">
    <property type="entry name" value="DNA/RNA_pol_sf"/>
</dbReference>
<dbReference type="OrthoDB" id="1001942at2759"/>
<dbReference type="Proteomes" id="UP000325315">
    <property type="component" value="Unassembled WGS sequence"/>
</dbReference>
<keyword evidence="1" id="KW-0808">Transferase</keyword>
<dbReference type="Gene3D" id="3.30.70.270">
    <property type="match status" value="1"/>
</dbReference>
<dbReference type="InterPro" id="IPR053134">
    <property type="entry name" value="RNA-dir_DNA_polymerase"/>
</dbReference>
<reference evidence="2" key="1">
    <citation type="journal article" date="2019" name="Plant Biotechnol. J.">
        <title>Genome sequencing of the Australian wild diploid species Gossypium australe highlights disease resistance and delayed gland morphogenesis.</title>
        <authorList>
            <person name="Cai Y."/>
            <person name="Cai X."/>
            <person name="Wang Q."/>
            <person name="Wang P."/>
            <person name="Zhang Y."/>
            <person name="Cai C."/>
            <person name="Xu Y."/>
            <person name="Wang K."/>
            <person name="Zhou Z."/>
            <person name="Wang C."/>
            <person name="Geng S."/>
            <person name="Li B."/>
            <person name="Dong Q."/>
            <person name="Hou Y."/>
            <person name="Wang H."/>
            <person name="Ai P."/>
            <person name="Liu Z."/>
            <person name="Yi F."/>
            <person name="Sun M."/>
            <person name="An G."/>
            <person name="Cheng J."/>
            <person name="Zhang Y."/>
            <person name="Shi Q."/>
            <person name="Xie Y."/>
            <person name="Shi X."/>
            <person name="Chang Y."/>
            <person name="Huang F."/>
            <person name="Chen Y."/>
            <person name="Hong S."/>
            <person name="Mi L."/>
            <person name="Sun Q."/>
            <person name="Zhang L."/>
            <person name="Zhou B."/>
            <person name="Peng R."/>
            <person name="Zhang X."/>
            <person name="Liu F."/>
        </authorList>
    </citation>
    <scope>NUCLEOTIDE SEQUENCE [LARGE SCALE GENOMIC DNA]</scope>
    <source>
        <strain evidence="2">cv. PA1801</strain>
    </source>
</reference>
<evidence type="ECO:0000313" key="2">
    <source>
        <dbReference type="Proteomes" id="UP000325315"/>
    </source>
</evidence>
<evidence type="ECO:0000313" key="1">
    <source>
        <dbReference type="EMBL" id="KAA3461440.1"/>
    </source>
</evidence>
<dbReference type="GO" id="GO:0003964">
    <property type="term" value="F:RNA-directed DNA polymerase activity"/>
    <property type="evidence" value="ECO:0007669"/>
    <property type="project" value="UniProtKB-KW"/>
</dbReference>